<sequence>MQIQSIQCFTGRNIHSHKPVIKITLDIGELYKSPTKDLGNFNDRLLALFPGLKKHYCSLGFEGGFVERLKEETYIGHVTEHLIIELQNILGYEVNYGKTRVVEEPSLYDVVFEYKNEKCAVECARSAVNIVSRLTDNKEVDTEPIINNLRSIAVETEMGPSTKAIYEEAQKRGIPVMRIGNGSILRLGYGKYSRVIQASLTDLPSCINVDIAGNKQLTKRLLMESKIPVPDGDTAYSFEGALQIAREIGFPVVIKPVDSNQGKGVTLNVKNEQEIETAYNEAKKYSRVILVEKYVKGKDYRVLVIGNRVAAVSERRPPFILGDGIHTVKELIEIENSSNLRGDDHERPLTKIKLDAAALKVLKDQDIDKDHIPPFGERIYLRYNGNLSTGGTARECTDEIHPYNADIAVRAAQIIGLDIAGVDITTEDISTPIYDNDGAVIEINAAPGLRMHMFPSEGKAKNVAGDILDMMFPETYPHSIPIVSVTGTNGKTTTTRLIRHTLTCLGKKVGMTSTSGVYIGDECVLRGDNTGPTSAGMVLSSKEVEVAVLETARGGIVRKGLGYDLADVGVITNIAEDHIGIDGMNTLEDLAFAKSLVIEAVKSEGYSVLNADDRFVRYFMERAKSDIILFSKKSNNPIVREHMQKGKKALYVEEDSIFIFNGKSSMALMNVSEIPITYGGIVECNIENSLAAASALYGLNLSVESIREGLATFRPDVESNPGRFNIMDMGNFKVMLDYSHNPAGYSEVMKFLDRIDAKRLVGIIGMPGDRDDSSIYKAGEICSKYFSKIYIKEDNDLRGREPGEVAAIFYDAVISNGSKKENVEIVYSEDRALEKAIMDAEPGDFIVMFYEDFERSVEVVERIRNELAENTVTTGAVIQSVG</sequence>
<dbReference type="Pfam" id="PF18921">
    <property type="entry name" value="Cyanophycin_syn"/>
    <property type="match status" value="1"/>
</dbReference>
<evidence type="ECO:0000256" key="9">
    <source>
        <dbReference type="ARBA" id="ARBA00022741"/>
    </source>
</evidence>
<evidence type="ECO:0000256" key="7">
    <source>
        <dbReference type="ARBA" id="ARBA00022036"/>
    </source>
</evidence>
<evidence type="ECO:0000256" key="3">
    <source>
        <dbReference type="ARBA" id="ARBA00009060"/>
    </source>
</evidence>
<organism evidence="16 17">
    <name type="scientific">Acetivibrio mesophilus</name>
    <dbReference type="NCBI Taxonomy" id="2487273"/>
    <lineage>
        <taxon>Bacteria</taxon>
        <taxon>Bacillati</taxon>
        <taxon>Bacillota</taxon>
        <taxon>Clostridia</taxon>
        <taxon>Eubacteriales</taxon>
        <taxon>Oscillospiraceae</taxon>
        <taxon>Acetivibrio</taxon>
    </lineage>
</organism>
<dbReference type="GO" id="GO:0071160">
    <property type="term" value="F:cyanophycin synthetase activity (L-aspartate-adding)"/>
    <property type="evidence" value="ECO:0007669"/>
    <property type="project" value="UniProtKB-EC"/>
</dbReference>
<dbReference type="Pfam" id="PF08443">
    <property type="entry name" value="RimK"/>
    <property type="match status" value="2"/>
</dbReference>
<accession>A0A4Q0I3G7</accession>
<dbReference type="InterPro" id="IPR036565">
    <property type="entry name" value="Mur-like_cat_sf"/>
</dbReference>
<dbReference type="InterPro" id="IPR044019">
    <property type="entry name" value="Cyanophycin_syn_N"/>
</dbReference>
<dbReference type="NCBIfam" id="TIGR02068">
    <property type="entry name" value="cya_phycin_syn"/>
    <property type="match status" value="1"/>
</dbReference>
<dbReference type="InterPro" id="IPR013651">
    <property type="entry name" value="ATP-grasp_RimK-type"/>
</dbReference>
<dbReference type="EMBL" id="RLII01000012">
    <property type="protein sequence ID" value="RXE58803.1"/>
    <property type="molecule type" value="Genomic_DNA"/>
</dbReference>
<dbReference type="AlphaFoldDB" id="A0A4Q0I3G7"/>
<feature type="domain" description="ATP-grasp" evidence="15">
    <location>
        <begin position="219"/>
        <end position="472"/>
    </location>
</feature>
<dbReference type="OrthoDB" id="9803907at2"/>
<dbReference type="SUPFAM" id="SSF53244">
    <property type="entry name" value="MurD-like peptide ligases, peptide-binding domain"/>
    <property type="match status" value="1"/>
</dbReference>
<gene>
    <name evidence="16" type="primary">cphA</name>
    <name evidence="16" type="ORF">EFD62_10075</name>
</gene>
<evidence type="ECO:0000256" key="12">
    <source>
        <dbReference type="ARBA" id="ARBA00048094"/>
    </source>
</evidence>
<dbReference type="InterPro" id="IPR013221">
    <property type="entry name" value="Mur_ligase_cen"/>
</dbReference>
<keyword evidence="9 14" id="KW-0547">Nucleotide-binding</keyword>
<evidence type="ECO:0000256" key="4">
    <source>
        <dbReference type="ARBA" id="ARBA00011738"/>
    </source>
</evidence>
<evidence type="ECO:0000256" key="6">
    <source>
        <dbReference type="ARBA" id="ARBA00013005"/>
    </source>
</evidence>
<evidence type="ECO:0000313" key="16">
    <source>
        <dbReference type="EMBL" id="RXE58803.1"/>
    </source>
</evidence>
<dbReference type="InterPro" id="IPR011810">
    <property type="entry name" value="Cya_phycin_syn"/>
</dbReference>
<dbReference type="EC" id="6.3.2.30" evidence="5"/>
<evidence type="ECO:0000256" key="11">
    <source>
        <dbReference type="ARBA" id="ARBA00031353"/>
    </source>
</evidence>
<comment type="function">
    <text evidence="1">Catalyzes the ATP-dependent polymerization of arginine and aspartate to multi-L-arginyl-poly-L-aspartic acid (cyanophycin; a water-insoluble reserve polymer).</text>
</comment>
<reference evidence="17" key="1">
    <citation type="submission" date="2018-11" db="EMBL/GenBank/DDBJ databases">
        <title>Genome sequencing of a novel mesophilic and cellulolytic organism within the genus Hungateiclostridium.</title>
        <authorList>
            <person name="Rettenmaier R."/>
            <person name="Liebl W."/>
            <person name="Zverlov V."/>
        </authorList>
    </citation>
    <scope>NUCLEOTIDE SEQUENCE [LARGE SCALE GENOMIC DNA]</scope>
    <source>
        <strain evidence="17">N2K1</strain>
    </source>
</reference>
<keyword evidence="17" id="KW-1185">Reference proteome</keyword>
<comment type="subunit">
    <text evidence="4">Homodimer.</text>
</comment>
<dbReference type="Pfam" id="PF02875">
    <property type="entry name" value="Mur_ligase_C"/>
    <property type="match status" value="1"/>
</dbReference>
<dbReference type="PANTHER" id="PTHR23135">
    <property type="entry name" value="MUR LIGASE FAMILY MEMBER"/>
    <property type="match status" value="1"/>
</dbReference>
<keyword evidence="8 16" id="KW-0436">Ligase</keyword>
<dbReference type="Gene3D" id="3.30.470.20">
    <property type="entry name" value="ATP-grasp fold, B domain"/>
    <property type="match status" value="2"/>
</dbReference>
<evidence type="ECO:0000256" key="1">
    <source>
        <dbReference type="ARBA" id="ARBA00003184"/>
    </source>
</evidence>
<dbReference type="InterPro" id="IPR011761">
    <property type="entry name" value="ATP-grasp"/>
</dbReference>
<dbReference type="PROSITE" id="PS50975">
    <property type="entry name" value="ATP_GRASP"/>
    <property type="match status" value="1"/>
</dbReference>
<dbReference type="Proteomes" id="UP000289166">
    <property type="component" value="Unassembled WGS sequence"/>
</dbReference>
<evidence type="ECO:0000256" key="10">
    <source>
        <dbReference type="ARBA" id="ARBA00022840"/>
    </source>
</evidence>
<evidence type="ECO:0000259" key="15">
    <source>
        <dbReference type="PROSITE" id="PS50975"/>
    </source>
</evidence>
<dbReference type="SUPFAM" id="SSF53623">
    <property type="entry name" value="MurD-like peptide ligases, catalytic domain"/>
    <property type="match status" value="1"/>
</dbReference>
<dbReference type="Pfam" id="PF08245">
    <property type="entry name" value="Mur_ligase_M"/>
    <property type="match status" value="1"/>
</dbReference>
<dbReference type="Gene3D" id="3.40.1190.10">
    <property type="entry name" value="Mur-like, catalytic domain"/>
    <property type="match status" value="1"/>
</dbReference>
<comment type="catalytic activity">
    <reaction evidence="12">
        <text>[L-4-(L-arginin-2-N-yl)aspartate](n)-L-aspartate + L-arginine + ATP = [L-4-(L-arginin-2-N-yl)aspartate](n+1) + ADP + phosphate + H(+)</text>
        <dbReference type="Rhea" id="RHEA:23888"/>
        <dbReference type="Rhea" id="RHEA-COMP:13732"/>
        <dbReference type="Rhea" id="RHEA-COMP:13733"/>
        <dbReference type="ChEBI" id="CHEBI:15378"/>
        <dbReference type="ChEBI" id="CHEBI:30616"/>
        <dbReference type="ChEBI" id="CHEBI:32682"/>
        <dbReference type="ChEBI" id="CHEBI:43474"/>
        <dbReference type="ChEBI" id="CHEBI:137986"/>
        <dbReference type="ChEBI" id="CHEBI:137990"/>
        <dbReference type="ChEBI" id="CHEBI:456216"/>
        <dbReference type="EC" id="6.3.2.30"/>
    </reaction>
</comment>
<dbReference type="RefSeq" id="WP_069195597.1">
    <property type="nucleotide sequence ID" value="NZ_RLII01000012.1"/>
</dbReference>
<evidence type="ECO:0000256" key="8">
    <source>
        <dbReference type="ARBA" id="ARBA00022598"/>
    </source>
</evidence>
<evidence type="ECO:0000313" key="17">
    <source>
        <dbReference type="Proteomes" id="UP000289166"/>
    </source>
</evidence>
<proteinExistence type="inferred from homology"/>
<dbReference type="InterPro" id="IPR036615">
    <property type="entry name" value="Mur_ligase_C_dom_sf"/>
</dbReference>
<comment type="caution">
    <text evidence="16">The sequence shown here is derived from an EMBL/GenBank/DDBJ whole genome shotgun (WGS) entry which is preliminary data.</text>
</comment>
<dbReference type="GO" id="GO:0046872">
    <property type="term" value="F:metal ion binding"/>
    <property type="evidence" value="ECO:0007669"/>
    <property type="project" value="InterPro"/>
</dbReference>
<dbReference type="NCBIfam" id="NF010623">
    <property type="entry name" value="PRK14016.1"/>
    <property type="match status" value="1"/>
</dbReference>
<comment type="pathway">
    <text evidence="2">Cell wall biogenesis; peptidoglycan biosynthesis.</text>
</comment>
<evidence type="ECO:0000256" key="5">
    <source>
        <dbReference type="ARBA" id="ARBA00012968"/>
    </source>
</evidence>
<evidence type="ECO:0000256" key="14">
    <source>
        <dbReference type="PROSITE-ProRule" id="PRU00409"/>
    </source>
</evidence>
<dbReference type="GO" id="GO:0071161">
    <property type="term" value="F:cyanophycin synthetase activity (L-arginine-adding)"/>
    <property type="evidence" value="ECO:0007669"/>
    <property type="project" value="UniProtKB-EC"/>
</dbReference>
<dbReference type="EC" id="6.3.2.29" evidence="6"/>
<dbReference type="InterPro" id="IPR004101">
    <property type="entry name" value="Mur_ligase_C"/>
</dbReference>
<dbReference type="Gene3D" id="3.90.190.20">
    <property type="entry name" value="Mur ligase, C-terminal domain"/>
    <property type="match status" value="1"/>
</dbReference>
<evidence type="ECO:0000256" key="13">
    <source>
        <dbReference type="ARBA" id="ARBA00048425"/>
    </source>
</evidence>
<evidence type="ECO:0000256" key="2">
    <source>
        <dbReference type="ARBA" id="ARBA00004752"/>
    </source>
</evidence>
<dbReference type="PANTHER" id="PTHR23135:SF18">
    <property type="entry name" value="CYANOPHYCIN SYNTHETASE"/>
    <property type="match status" value="1"/>
</dbReference>
<protein>
    <recommendedName>
        <fullName evidence="7">Cyanophycin synthetase</fullName>
        <ecNumber evidence="6">6.3.2.29</ecNumber>
        <ecNumber evidence="5">6.3.2.30</ecNumber>
    </recommendedName>
    <alternativeName>
        <fullName evidence="11">Cyanophycin synthase</fullName>
    </alternativeName>
</protein>
<comment type="catalytic activity">
    <reaction evidence="13">
        <text>[L-4-(L-arginin-2-N-yl)aspartate](n) + L-aspartate + ATP = [L-4-(L-arginin-2-N-yl)aspartate](n)-L-aspartate + ADP + phosphate + H(+)</text>
        <dbReference type="Rhea" id="RHEA:13277"/>
        <dbReference type="Rhea" id="RHEA-COMP:13728"/>
        <dbReference type="Rhea" id="RHEA-COMP:13733"/>
        <dbReference type="ChEBI" id="CHEBI:15378"/>
        <dbReference type="ChEBI" id="CHEBI:29991"/>
        <dbReference type="ChEBI" id="CHEBI:30616"/>
        <dbReference type="ChEBI" id="CHEBI:43474"/>
        <dbReference type="ChEBI" id="CHEBI:137986"/>
        <dbReference type="ChEBI" id="CHEBI:137990"/>
        <dbReference type="ChEBI" id="CHEBI:456216"/>
        <dbReference type="EC" id="6.3.2.29"/>
    </reaction>
</comment>
<name>A0A4Q0I3G7_9FIRM</name>
<dbReference type="GO" id="GO:0005524">
    <property type="term" value="F:ATP binding"/>
    <property type="evidence" value="ECO:0007669"/>
    <property type="project" value="UniProtKB-UniRule"/>
</dbReference>
<comment type="similarity">
    <text evidence="3">In the C-terminal section; belongs to the MurCDEF family.</text>
</comment>
<dbReference type="SUPFAM" id="SSF56059">
    <property type="entry name" value="Glutathione synthetase ATP-binding domain-like"/>
    <property type="match status" value="1"/>
</dbReference>
<keyword evidence="10 14" id="KW-0067">ATP-binding</keyword>